<proteinExistence type="predicted"/>
<accession>J3ETU1</accession>
<name>J3ETU1_9EURY</name>
<feature type="region of interest" description="Disordered" evidence="1">
    <location>
        <begin position="1"/>
        <end position="53"/>
    </location>
</feature>
<reference evidence="2 3" key="1">
    <citation type="journal article" date="2012" name="J. Bacteriol.">
        <title>Draft Genome Sequence of the Extremely Halophilic Archaeon Halogranum salarium B-1T.</title>
        <authorList>
            <person name="Kim K.K."/>
            <person name="Lee K.C."/>
            <person name="Lee J.S."/>
        </authorList>
    </citation>
    <scope>NUCLEOTIDE SEQUENCE [LARGE SCALE GENOMIC DNA]</scope>
    <source>
        <strain evidence="2 3">B-1</strain>
    </source>
</reference>
<dbReference type="AlphaFoldDB" id="J3ETU1"/>
<gene>
    <name evidence="2" type="ORF">HSB1_39980</name>
</gene>
<evidence type="ECO:0000313" key="3">
    <source>
        <dbReference type="Proteomes" id="UP000007813"/>
    </source>
</evidence>
<evidence type="ECO:0000256" key="1">
    <source>
        <dbReference type="SAM" id="MobiDB-lite"/>
    </source>
</evidence>
<dbReference type="EMBL" id="ALJD01000012">
    <property type="protein sequence ID" value="EJN57637.1"/>
    <property type="molecule type" value="Genomic_DNA"/>
</dbReference>
<comment type="caution">
    <text evidence="2">The sequence shown here is derived from an EMBL/GenBank/DDBJ whole genome shotgun (WGS) entry which is preliminary data.</text>
</comment>
<evidence type="ECO:0000313" key="2">
    <source>
        <dbReference type="EMBL" id="EJN57637.1"/>
    </source>
</evidence>
<dbReference type="Proteomes" id="UP000007813">
    <property type="component" value="Unassembled WGS sequence"/>
</dbReference>
<feature type="compositionally biased region" description="Basic and acidic residues" evidence="1">
    <location>
        <begin position="30"/>
        <end position="46"/>
    </location>
</feature>
<sequence length="53" mass="5907">MRPTATGAQFPDVAAELEGFARPQPRRRPVHDSRLSDENDDGRHDLPVSLEPV</sequence>
<organism evidence="2 3">
    <name type="scientific">Halogranum salarium B-1</name>
    <dbReference type="NCBI Taxonomy" id="1210908"/>
    <lineage>
        <taxon>Archaea</taxon>
        <taxon>Methanobacteriati</taxon>
        <taxon>Methanobacteriota</taxon>
        <taxon>Stenosarchaea group</taxon>
        <taxon>Halobacteria</taxon>
        <taxon>Halobacteriales</taxon>
        <taxon>Haloferacaceae</taxon>
    </lineage>
</organism>
<protein>
    <submittedName>
        <fullName evidence="2">Uncharacterized protein</fullName>
    </submittedName>
</protein>